<feature type="region of interest" description="Disordered" evidence="1">
    <location>
        <begin position="108"/>
        <end position="165"/>
    </location>
</feature>
<feature type="compositionally biased region" description="Low complexity" evidence="1">
    <location>
        <begin position="219"/>
        <end position="233"/>
    </location>
</feature>
<dbReference type="AlphaFoldDB" id="A0A1C3JM77"/>
<feature type="compositionally biased region" description="Low complexity" evidence="1">
    <location>
        <begin position="16"/>
        <end position="25"/>
    </location>
</feature>
<dbReference type="Proteomes" id="UP000092871">
    <property type="component" value="Unassembled WGS sequence"/>
</dbReference>
<keyword evidence="3" id="KW-0966">Cell projection</keyword>
<sequence length="628" mass="66995">MITDINSLVSGAGKPASSQSSATSSIGTIAKLNSELKLIEGMQSVQITSVKNAQTASGNSQLIGVTRNNQQQLTLINDKPSPNLHAGDKGTINVTGNQVTLTVNIATKDSSTYNPPHTSNSPHSTQTSASSSTPTSSNTQSSTAPTQQTLTAKSSPPAATYQAANSPAIQQAKTVAQVAIASRPITLTVISSNAELAQPSAANNAITDKAPSISAQNVPTATPTSKTTTSANTIAPPIQTTATLTNTTAAPTHTEKNTATSSMSSTMSASLQNATTNPSNNAKNAAAPLQTSSITQTQVNYSAVVSDGEEQFTLTTKHPLKPGDTLNVIVDKQGQLQLYPTERTNITATTLTEGLKQTLPKQVTPQEFIALIRQLSTLSQAQNATALPEKLSSAIDQLVKQLPNIQSLTQSSDGIKQAIQNSGLFSENNLAKQANLVSDLKLNLSRLEGVNNELSKQTSVTNNLSANSSQQALNMVAGAIERITTSQVRHLIESAQQDGSILPLTVEIPIKDGQATSIVNLRIDKDDSDNETQEPHKRRWLVQLKFEFEETGRFEARASVQDKKVGVLFAVEDASTEQMIRERLDDLRANLRARDVEIETLDCFRAKLNPQPNQYQETSNKRLIDVRT</sequence>
<evidence type="ECO:0000313" key="6">
    <source>
        <dbReference type="Proteomes" id="UP000092871"/>
    </source>
</evidence>
<feature type="region of interest" description="Disordered" evidence="1">
    <location>
        <begin position="1"/>
        <end position="25"/>
    </location>
</feature>
<keyword evidence="3" id="KW-0282">Flagellum</keyword>
<dbReference type="EMBL" id="FLRB01000012">
    <property type="protein sequence ID" value="SBT21265.1"/>
    <property type="molecule type" value="Genomic_DNA"/>
</dbReference>
<feature type="compositionally biased region" description="Low complexity" evidence="1">
    <location>
        <begin position="119"/>
        <end position="149"/>
    </location>
</feature>
<evidence type="ECO:0000313" key="4">
    <source>
        <dbReference type="EMBL" id="SBT21265.1"/>
    </source>
</evidence>
<dbReference type="InterPro" id="IPR021136">
    <property type="entry name" value="Flagellar_hook_control-like_C"/>
</dbReference>
<proteinExistence type="predicted"/>
<feature type="domain" description="Flagellar hook-length control protein-like C-terminal" evidence="2">
    <location>
        <begin position="530"/>
        <end position="604"/>
    </location>
</feature>
<dbReference type="InterPro" id="IPR038610">
    <property type="entry name" value="FliK-like_C_sf"/>
</dbReference>
<protein>
    <submittedName>
        <fullName evidence="3">Flagellar hook-length control protein FliK</fullName>
    </submittedName>
</protein>
<evidence type="ECO:0000256" key="1">
    <source>
        <dbReference type="SAM" id="MobiDB-lite"/>
    </source>
</evidence>
<gene>
    <name evidence="3" type="ORF">MGA5115_00297</name>
    <name evidence="4" type="ORF">MGA5116_01858</name>
</gene>
<dbReference type="EMBL" id="FLRA01000002">
    <property type="protein sequence ID" value="SBT16217.1"/>
    <property type="molecule type" value="Genomic_DNA"/>
</dbReference>
<evidence type="ECO:0000259" key="2">
    <source>
        <dbReference type="Pfam" id="PF02120"/>
    </source>
</evidence>
<dbReference type="Gene3D" id="3.30.750.140">
    <property type="match status" value="1"/>
</dbReference>
<dbReference type="Proteomes" id="UP000092840">
    <property type="component" value="Unassembled WGS sequence"/>
</dbReference>
<feature type="region of interest" description="Disordered" evidence="1">
    <location>
        <begin position="213"/>
        <end position="264"/>
    </location>
</feature>
<dbReference type="RefSeq" id="WP_067030743.1">
    <property type="nucleotide sequence ID" value="NZ_FLRA01000002.1"/>
</dbReference>
<dbReference type="OrthoDB" id="6104403at2"/>
<keyword evidence="5" id="KW-1185">Reference proteome</keyword>
<reference evidence="4 5" key="1">
    <citation type="submission" date="2016-06" db="EMBL/GenBank/DDBJ databases">
        <authorList>
            <person name="Rodrigo-Torres L."/>
            <person name="Arahal D.R."/>
        </authorList>
    </citation>
    <scope>NUCLEOTIDE SEQUENCE [LARGE SCALE GENOMIC DNA]</scope>
    <source>
        <strain evidence="4 5">CECT 5116</strain>
    </source>
</reference>
<evidence type="ECO:0000313" key="3">
    <source>
        <dbReference type="EMBL" id="SBT16217.1"/>
    </source>
</evidence>
<keyword evidence="3" id="KW-0969">Cilium</keyword>
<name>A0A1C3JM77_9GAMM</name>
<organism evidence="3 6">
    <name type="scientific">Marinomonas gallaica</name>
    <dbReference type="NCBI Taxonomy" id="1806667"/>
    <lineage>
        <taxon>Bacteria</taxon>
        <taxon>Pseudomonadati</taxon>
        <taxon>Pseudomonadota</taxon>
        <taxon>Gammaproteobacteria</taxon>
        <taxon>Oceanospirillales</taxon>
        <taxon>Oceanospirillaceae</taxon>
        <taxon>Marinomonas</taxon>
    </lineage>
</organism>
<evidence type="ECO:0000313" key="5">
    <source>
        <dbReference type="Proteomes" id="UP000092840"/>
    </source>
</evidence>
<feature type="compositionally biased region" description="Low complexity" evidence="1">
    <location>
        <begin position="240"/>
        <end position="264"/>
    </location>
</feature>
<feature type="compositionally biased region" description="Polar residues" evidence="1">
    <location>
        <begin position="108"/>
        <end position="118"/>
    </location>
</feature>
<dbReference type="Pfam" id="PF02120">
    <property type="entry name" value="Flg_hook"/>
    <property type="match status" value="1"/>
</dbReference>
<accession>A0A1C3JM77</accession>
<reference evidence="3 6" key="2">
    <citation type="submission" date="2016-06" db="EMBL/GenBank/DDBJ databases">
        <authorList>
            <person name="Kjaerup R.B."/>
            <person name="Dalgaard T.S."/>
            <person name="Juul-Madsen H.R."/>
        </authorList>
    </citation>
    <scope>NUCLEOTIDE SEQUENCE [LARGE SCALE GENOMIC DNA]</scope>
    <source>
        <strain evidence="3 6">CECT 5115</strain>
    </source>
</reference>